<dbReference type="Gene3D" id="3.90.190.20">
    <property type="entry name" value="Mur ligase, C-terminal domain"/>
    <property type="match status" value="1"/>
</dbReference>
<keyword evidence="5" id="KW-0132">Cell division</keyword>
<dbReference type="InterPro" id="IPR036615">
    <property type="entry name" value="Mur_ligase_C_dom_sf"/>
</dbReference>
<dbReference type="SUPFAM" id="SSF53623">
    <property type="entry name" value="MurD-like peptide ligases, catalytic domain"/>
    <property type="match status" value="1"/>
</dbReference>
<feature type="domain" description="Mur ligase central" evidence="10">
    <location>
        <begin position="109"/>
        <end position="294"/>
    </location>
</feature>
<dbReference type="GO" id="GO:0005524">
    <property type="term" value="F:ATP binding"/>
    <property type="evidence" value="ECO:0007669"/>
    <property type="project" value="UniProtKB-KW"/>
</dbReference>
<comment type="pathway">
    <text evidence="2">Cell wall biogenesis; peptidoglycan biosynthesis.</text>
</comment>
<evidence type="ECO:0000313" key="12">
    <source>
        <dbReference type="Proteomes" id="UP000824469"/>
    </source>
</evidence>
<dbReference type="SUPFAM" id="SSF51984">
    <property type="entry name" value="MurCD N-terminal domain"/>
    <property type="match status" value="1"/>
</dbReference>
<protein>
    <recommendedName>
        <fullName evidence="13">Mur ligase central domain-containing protein</fullName>
    </recommendedName>
</protein>
<evidence type="ECO:0000256" key="7">
    <source>
        <dbReference type="ARBA" id="ARBA00022840"/>
    </source>
</evidence>
<evidence type="ECO:0000256" key="3">
    <source>
        <dbReference type="ARBA" id="ARBA00022490"/>
    </source>
</evidence>
<evidence type="ECO:0000256" key="1">
    <source>
        <dbReference type="ARBA" id="ARBA00004496"/>
    </source>
</evidence>
<dbReference type="InterPro" id="IPR013221">
    <property type="entry name" value="Mur_ligase_cen"/>
</dbReference>
<dbReference type="InterPro" id="IPR018109">
    <property type="entry name" value="Folylpolyglutamate_synth_CS"/>
</dbReference>
<feature type="domain" description="Mur ligase C-terminal" evidence="9">
    <location>
        <begin position="320"/>
        <end position="426"/>
    </location>
</feature>
<dbReference type="InterPro" id="IPR005762">
    <property type="entry name" value="MurD"/>
</dbReference>
<accession>A0AA38CSW3</accession>
<dbReference type="InterPro" id="IPR004101">
    <property type="entry name" value="Mur_ligase_C"/>
</dbReference>
<dbReference type="Gene3D" id="3.40.1190.10">
    <property type="entry name" value="Mur-like, catalytic domain"/>
    <property type="match status" value="1"/>
</dbReference>
<evidence type="ECO:0000256" key="8">
    <source>
        <dbReference type="ARBA" id="ARBA00023306"/>
    </source>
</evidence>
<evidence type="ECO:0000313" key="11">
    <source>
        <dbReference type="EMBL" id="KAH9302209.1"/>
    </source>
</evidence>
<keyword evidence="3" id="KW-0963">Cytoplasm</keyword>
<dbReference type="Pfam" id="PF21799">
    <property type="entry name" value="MurD-like_N"/>
    <property type="match status" value="1"/>
</dbReference>
<evidence type="ECO:0008006" key="13">
    <source>
        <dbReference type="Google" id="ProtNLM"/>
    </source>
</evidence>
<dbReference type="InterPro" id="IPR036565">
    <property type="entry name" value="Mur-like_cat_sf"/>
</dbReference>
<feature type="non-terminal residue" evidence="11">
    <location>
        <position position="1"/>
    </location>
</feature>
<dbReference type="Pfam" id="PF08245">
    <property type="entry name" value="Mur_ligase_M"/>
    <property type="match status" value="1"/>
</dbReference>
<dbReference type="Proteomes" id="UP000824469">
    <property type="component" value="Unassembled WGS sequence"/>
</dbReference>
<dbReference type="Gene3D" id="3.40.50.720">
    <property type="entry name" value="NAD(P)-binding Rossmann-like Domain"/>
    <property type="match status" value="1"/>
</dbReference>
<dbReference type="GO" id="GO:0004326">
    <property type="term" value="F:tetrahydrofolylpolyglutamate synthase activity"/>
    <property type="evidence" value="ECO:0007669"/>
    <property type="project" value="InterPro"/>
</dbReference>
<dbReference type="PANTHER" id="PTHR43692:SF1">
    <property type="entry name" value="UDP-N-ACETYLMURAMOYLALANINE--D-GLUTAMATE LIGASE"/>
    <property type="match status" value="1"/>
</dbReference>
<keyword evidence="6" id="KW-0547">Nucleotide-binding</keyword>
<dbReference type="AlphaFoldDB" id="A0AA38CSW3"/>
<dbReference type="PANTHER" id="PTHR43692">
    <property type="entry name" value="UDP-N-ACETYLMURAMOYLALANINE--D-GLUTAMATE LIGASE"/>
    <property type="match status" value="1"/>
</dbReference>
<dbReference type="PROSITE" id="PS01011">
    <property type="entry name" value="FOLYLPOLYGLU_SYNT_1"/>
    <property type="match status" value="1"/>
</dbReference>
<evidence type="ECO:0000256" key="2">
    <source>
        <dbReference type="ARBA" id="ARBA00004752"/>
    </source>
</evidence>
<sequence length="432" mass="45860">VLGLGVSGRAAARLALARGATVVAVDSNESLIPLEHDPLFGGQHLINLRTELGPCNIQSLYNTDRLVVSPGISLEKYNLTAVMQSGVQVMSELDFAAESIPNTVKIVAVTGTNGKSTVTTFTGQILHHAGIQAFVGGNLGKPLSAAALQCLSSSKTESELVAAVVEVSSYQMEIPNRHFQPSVAVVLNLTPDHLERHKTMQNYAMMKCRVFSHMDPSHLAVIPSGDQLLKEAAYHCGSQATQAWIGGLPGVQLDSEATQATIVVPTSGMVSQIHLGKLKTLGIHNAYNAGTAALLTLGLDLGVCVEAVNNAIKVLKPPPHRMQIVIEDEKGILWVDDSKATNVEATYAGLEGLRGRPSIVLLGGISKVLNKEGQIGFEHLVDCLKYHKAVITFGASGKKIKQTLDEAGVSIPCVEVTSMRDAVSMAKCFAKH</sequence>
<dbReference type="GO" id="GO:0008360">
    <property type="term" value="P:regulation of cell shape"/>
    <property type="evidence" value="ECO:0007669"/>
    <property type="project" value="InterPro"/>
</dbReference>
<dbReference type="SUPFAM" id="SSF53244">
    <property type="entry name" value="MurD-like peptide ligases, peptide-binding domain"/>
    <property type="match status" value="1"/>
</dbReference>
<proteinExistence type="predicted"/>
<keyword evidence="7" id="KW-0067">ATP-binding</keyword>
<feature type="non-terminal residue" evidence="11">
    <location>
        <position position="432"/>
    </location>
</feature>
<dbReference type="EMBL" id="JAHRHJ020000009">
    <property type="protein sequence ID" value="KAH9302209.1"/>
    <property type="molecule type" value="Genomic_DNA"/>
</dbReference>
<evidence type="ECO:0000259" key="10">
    <source>
        <dbReference type="Pfam" id="PF08245"/>
    </source>
</evidence>
<gene>
    <name evidence="11" type="ORF">KI387_013792</name>
</gene>
<dbReference type="NCBIfam" id="TIGR01087">
    <property type="entry name" value="murD"/>
    <property type="match status" value="1"/>
</dbReference>
<keyword evidence="4" id="KW-0436">Ligase</keyword>
<dbReference type="GO" id="GO:0005737">
    <property type="term" value="C:cytoplasm"/>
    <property type="evidence" value="ECO:0007669"/>
    <property type="project" value="UniProtKB-SubCell"/>
</dbReference>
<keyword evidence="12" id="KW-1185">Reference proteome</keyword>
<keyword evidence="8" id="KW-0131">Cell cycle</keyword>
<evidence type="ECO:0000259" key="9">
    <source>
        <dbReference type="Pfam" id="PF02875"/>
    </source>
</evidence>
<name>A0AA38CSW3_TAXCH</name>
<reference evidence="11 12" key="1">
    <citation type="journal article" date="2021" name="Nat. Plants">
        <title>The Taxus genome provides insights into paclitaxel biosynthesis.</title>
        <authorList>
            <person name="Xiong X."/>
            <person name="Gou J."/>
            <person name="Liao Q."/>
            <person name="Li Y."/>
            <person name="Zhou Q."/>
            <person name="Bi G."/>
            <person name="Li C."/>
            <person name="Du R."/>
            <person name="Wang X."/>
            <person name="Sun T."/>
            <person name="Guo L."/>
            <person name="Liang H."/>
            <person name="Lu P."/>
            <person name="Wu Y."/>
            <person name="Zhang Z."/>
            <person name="Ro D.K."/>
            <person name="Shang Y."/>
            <person name="Huang S."/>
            <person name="Yan J."/>
        </authorList>
    </citation>
    <scope>NUCLEOTIDE SEQUENCE [LARGE SCALE GENOMIC DNA]</scope>
    <source>
        <strain evidence="11">Ta-2019</strain>
    </source>
</reference>
<dbReference type="GO" id="GO:0051301">
    <property type="term" value="P:cell division"/>
    <property type="evidence" value="ECO:0007669"/>
    <property type="project" value="UniProtKB-KW"/>
</dbReference>
<dbReference type="OMA" id="CSSFDMF"/>
<comment type="subcellular location">
    <subcellularLocation>
        <location evidence="1">Cytoplasm</location>
    </subcellularLocation>
</comment>
<comment type="caution">
    <text evidence="11">The sequence shown here is derived from an EMBL/GenBank/DDBJ whole genome shotgun (WGS) entry which is preliminary data.</text>
</comment>
<evidence type="ECO:0000256" key="5">
    <source>
        <dbReference type="ARBA" id="ARBA00022618"/>
    </source>
</evidence>
<evidence type="ECO:0000256" key="6">
    <source>
        <dbReference type="ARBA" id="ARBA00022741"/>
    </source>
</evidence>
<dbReference type="GO" id="GO:0008764">
    <property type="term" value="F:UDP-N-acetylmuramoylalanine-D-glutamate ligase activity"/>
    <property type="evidence" value="ECO:0007669"/>
    <property type="project" value="UniProtKB-EC"/>
</dbReference>
<organism evidence="11 12">
    <name type="scientific">Taxus chinensis</name>
    <name type="common">Chinese yew</name>
    <name type="synonym">Taxus wallichiana var. chinensis</name>
    <dbReference type="NCBI Taxonomy" id="29808"/>
    <lineage>
        <taxon>Eukaryota</taxon>
        <taxon>Viridiplantae</taxon>
        <taxon>Streptophyta</taxon>
        <taxon>Embryophyta</taxon>
        <taxon>Tracheophyta</taxon>
        <taxon>Spermatophyta</taxon>
        <taxon>Pinopsida</taxon>
        <taxon>Pinidae</taxon>
        <taxon>Conifers II</taxon>
        <taxon>Cupressales</taxon>
        <taxon>Taxaceae</taxon>
        <taxon>Taxus</taxon>
    </lineage>
</organism>
<evidence type="ECO:0000256" key="4">
    <source>
        <dbReference type="ARBA" id="ARBA00022598"/>
    </source>
</evidence>
<dbReference type="Pfam" id="PF02875">
    <property type="entry name" value="Mur_ligase_C"/>
    <property type="match status" value="1"/>
</dbReference>